<evidence type="ECO:0000313" key="1">
    <source>
        <dbReference type="EMBL" id="MBP1851532.1"/>
    </source>
</evidence>
<name>A0ABS4E0R6_9HYPH</name>
<organism evidence="1 2">
    <name type="scientific">Rhizobium halophytocola</name>
    <dbReference type="NCBI Taxonomy" id="735519"/>
    <lineage>
        <taxon>Bacteria</taxon>
        <taxon>Pseudomonadati</taxon>
        <taxon>Pseudomonadota</taxon>
        <taxon>Alphaproteobacteria</taxon>
        <taxon>Hyphomicrobiales</taxon>
        <taxon>Rhizobiaceae</taxon>
        <taxon>Rhizobium/Agrobacterium group</taxon>
        <taxon>Rhizobium</taxon>
    </lineage>
</organism>
<reference evidence="1 2" key="1">
    <citation type="submission" date="2021-03" db="EMBL/GenBank/DDBJ databases">
        <title>Genomic Encyclopedia of Type Strains, Phase IV (KMG-IV): sequencing the most valuable type-strain genomes for metagenomic binning, comparative biology and taxonomic classification.</title>
        <authorList>
            <person name="Goeker M."/>
        </authorList>
    </citation>
    <scope>NUCLEOTIDE SEQUENCE [LARGE SCALE GENOMIC DNA]</scope>
    <source>
        <strain evidence="1 2">DSM 21600</strain>
    </source>
</reference>
<evidence type="ECO:0000313" key="2">
    <source>
        <dbReference type="Proteomes" id="UP000759443"/>
    </source>
</evidence>
<accession>A0ABS4E0R6</accession>
<dbReference type="Proteomes" id="UP000759443">
    <property type="component" value="Unassembled WGS sequence"/>
</dbReference>
<gene>
    <name evidence="1" type="ORF">J2Z17_002980</name>
</gene>
<protein>
    <submittedName>
        <fullName evidence="1">Uncharacterized protein</fullName>
    </submittedName>
</protein>
<comment type="caution">
    <text evidence="1">The sequence shown here is derived from an EMBL/GenBank/DDBJ whole genome shotgun (WGS) entry which is preliminary data.</text>
</comment>
<dbReference type="EMBL" id="JAGGJU010000008">
    <property type="protein sequence ID" value="MBP1851532.1"/>
    <property type="molecule type" value="Genomic_DNA"/>
</dbReference>
<sequence>MSCAKASLPAPVLDRLFDILQSDGQLGSHTDMPHAACRETAGILDYLFDAAEIDRVAGPASVSDTTHDRLPATHADLVRVPWGEAYRAGYRQFFHAAGPQIL</sequence>
<keyword evidence="2" id="KW-1185">Reference proteome</keyword>
<dbReference type="RefSeq" id="WP_209946365.1">
    <property type="nucleotide sequence ID" value="NZ_JAGGJU010000008.1"/>
</dbReference>
<proteinExistence type="predicted"/>